<feature type="domain" description="Major facilitator superfamily (MFS) profile" evidence="6">
    <location>
        <begin position="18"/>
        <end position="410"/>
    </location>
</feature>
<dbReference type="RefSeq" id="WP_116223745.1">
    <property type="nucleotide sequence ID" value="NZ_AP018437.1"/>
</dbReference>
<feature type="transmembrane region" description="Helical" evidence="5">
    <location>
        <begin position="174"/>
        <end position="193"/>
    </location>
</feature>
<feature type="transmembrane region" description="Helical" evidence="5">
    <location>
        <begin position="293"/>
        <end position="314"/>
    </location>
</feature>
<keyword evidence="8" id="KW-1185">Reference proteome</keyword>
<evidence type="ECO:0000256" key="4">
    <source>
        <dbReference type="ARBA" id="ARBA00023136"/>
    </source>
</evidence>
<protein>
    <submittedName>
        <fullName evidence="7">Putative MFS family arabinose efflux permease</fullName>
    </submittedName>
</protein>
<dbReference type="Pfam" id="PF07690">
    <property type="entry name" value="MFS_1"/>
    <property type="match status" value="1"/>
</dbReference>
<evidence type="ECO:0000313" key="8">
    <source>
        <dbReference type="Proteomes" id="UP000256388"/>
    </source>
</evidence>
<dbReference type="CDD" id="cd17489">
    <property type="entry name" value="MFS_YfcJ_like"/>
    <property type="match status" value="1"/>
</dbReference>
<accession>A0A347ZU60</accession>
<keyword evidence="3 5" id="KW-1133">Transmembrane helix</keyword>
<reference evidence="7 8" key="1">
    <citation type="submission" date="2018-08" db="EMBL/GenBank/DDBJ databases">
        <title>Genomic Encyclopedia of Type Strains, Phase IV (KMG-IV): sequencing the most valuable type-strain genomes for metagenomic binning, comparative biology and taxonomic classification.</title>
        <authorList>
            <person name="Goeker M."/>
        </authorList>
    </citation>
    <scope>NUCLEOTIDE SEQUENCE [LARGE SCALE GENOMIC DNA]</scope>
    <source>
        <strain evidence="7 8">DSM 23923</strain>
    </source>
</reference>
<feature type="transmembrane region" description="Helical" evidence="5">
    <location>
        <begin position="268"/>
        <end position="286"/>
    </location>
</feature>
<keyword evidence="4 5" id="KW-0472">Membrane</keyword>
<gene>
    <name evidence="7" type="ORF">DFR64_0435</name>
</gene>
<feature type="transmembrane region" description="Helical" evidence="5">
    <location>
        <begin position="111"/>
        <end position="134"/>
    </location>
</feature>
<dbReference type="GO" id="GO:0022857">
    <property type="term" value="F:transmembrane transporter activity"/>
    <property type="evidence" value="ECO:0007669"/>
    <property type="project" value="InterPro"/>
</dbReference>
<feature type="transmembrane region" description="Helical" evidence="5">
    <location>
        <begin position="320"/>
        <end position="348"/>
    </location>
</feature>
<feature type="transmembrane region" description="Helical" evidence="5">
    <location>
        <begin position="84"/>
        <end position="105"/>
    </location>
</feature>
<comment type="subcellular location">
    <subcellularLocation>
        <location evidence="1">Cell membrane</location>
        <topology evidence="1">Multi-pass membrane protein</topology>
    </subcellularLocation>
</comment>
<dbReference type="SUPFAM" id="SSF103473">
    <property type="entry name" value="MFS general substrate transporter"/>
    <property type="match status" value="1"/>
</dbReference>
<feature type="transmembrane region" description="Helical" evidence="5">
    <location>
        <begin position="239"/>
        <end position="262"/>
    </location>
</feature>
<feature type="transmembrane region" description="Helical" evidence="5">
    <location>
        <begin position="385"/>
        <end position="406"/>
    </location>
</feature>
<dbReference type="EMBL" id="QUMS01000001">
    <property type="protein sequence ID" value="REG10576.1"/>
    <property type="molecule type" value="Genomic_DNA"/>
</dbReference>
<dbReference type="Gene3D" id="1.20.1250.20">
    <property type="entry name" value="MFS general substrate transporter like domains"/>
    <property type="match status" value="1"/>
</dbReference>
<feature type="transmembrane region" description="Helical" evidence="5">
    <location>
        <begin position="146"/>
        <end position="168"/>
    </location>
</feature>
<dbReference type="InterPro" id="IPR052714">
    <property type="entry name" value="MFS_Exporter"/>
</dbReference>
<proteinExistence type="predicted"/>
<evidence type="ECO:0000256" key="3">
    <source>
        <dbReference type="ARBA" id="ARBA00022989"/>
    </source>
</evidence>
<feature type="transmembrane region" description="Helical" evidence="5">
    <location>
        <begin position="53"/>
        <end position="72"/>
    </location>
</feature>
<evidence type="ECO:0000256" key="5">
    <source>
        <dbReference type="SAM" id="Phobius"/>
    </source>
</evidence>
<dbReference type="GO" id="GO:0005886">
    <property type="term" value="C:plasma membrane"/>
    <property type="evidence" value="ECO:0007669"/>
    <property type="project" value="UniProtKB-SubCell"/>
</dbReference>
<dbReference type="InterPro" id="IPR011701">
    <property type="entry name" value="MFS"/>
</dbReference>
<organism evidence="7 8">
    <name type="scientific">Pelolinea submarina</name>
    <dbReference type="NCBI Taxonomy" id="913107"/>
    <lineage>
        <taxon>Bacteria</taxon>
        <taxon>Bacillati</taxon>
        <taxon>Chloroflexota</taxon>
        <taxon>Anaerolineae</taxon>
        <taxon>Anaerolineales</taxon>
        <taxon>Anaerolineaceae</taxon>
        <taxon>Pelolinea</taxon>
    </lineage>
</organism>
<sequence length="416" mass="44494">MQFEQPLEVQASANKDKIFTAEFTNIVVADLMIRICSYMQAALLPLYILEQGYSPALAGLTTSVFMLMAILSRPASGNMVDTRGRYLVMMIGSLAYCLATGFYLFAIPISLLLAIRAVQGFGFAFNGTALMTMATDIIPEQKLSEGIGYLGLTQTIAQAFALAFALMLSSAYGYAFSLKLVFAVTVFNLLTCFPLKAIDKRLLGAAAKNDDKAANHNEPIQKQSGPKLRIIDKDAWKPSLIMVFVVFAASGVGTFLLAFAVQRGINRPGMFFTASALSVAAARLTVGKIHNRFGSAVVLVPGFILVIVSLLLIFSVANLMMLIIAGICYGLGIGVMVPEVNTLAILAAEKENRGLANSTVFMAMDLGMALGAISLGIFADYNGFASIFLICAGVVFATLIAYLFLLKIGFYGEGAI</sequence>
<dbReference type="Proteomes" id="UP000256388">
    <property type="component" value="Unassembled WGS sequence"/>
</dbReference>
<dbReference type="OrthoDB" id="63984at2"/>
<dbReference type="PROSITE" id="PS50850">
    <property type="entry name" value="MFS"/>
    <property type="match status" value="1"/>
</dbReference>
<dbReference type="AlphaFoldDB" id="A0A347ZU60"/>
<evidence type="ECO:0000259" key="6">
    <source>
        <dbReference type="PROSITE" id="PS50850"/>
    </source>
</evidence>
<dbReference type="InterPro" id="IPR020846">
    <property type="entry name" value="MFS_dom"/>
</dbReference>
<keyword evidence="2 5" id="KW-0812">Transmembrane</keyword>
<dbReference type="InterPro" id="IPR036259">
    <property type="entry name" value="MFS_trans_sf"/>
</dbReference>
<feature type="transmembrane region" description="Helical" evidence="5">
    <location>
        <begin position="360"/>
        <end position="379"/>
    </location>
</feature>
<dbReference type="PANTHER" id="PTHR23531">
    <property type="entry name" value="QUINOLENE RESISTANCE PROTEIN NORA"/>
    <property type="match status" value="1"/>
</dbReference>
<evidence type="ECO:0000256" key="2">
    <source>
        <dbReference type="ARBA" id="ARBA00022692"/>
    </source>
</evidence>
<evidence type="ECO:0000256" key="1">
    <source>
        <dbReference type="ARBA" id="ARBA00004651"/>
    </source>
</evidence>
<dbReference type="PANTHER" id="PTHR23531:SF1">
    <property type="entry name" value="QUINOLENE RESISTANCE PROTEIN NORA"/>
    <property type="match status" value="1"/>
</dbReference>
<evidence type="ECO:0000313" key="7">
    <source>
        <dbReference type="EMBL" id="REG10576.1"/>
    </source>
</evidence>
<name>A0A347ZU60_9CHLR</name>
<comment type="caution">
    <text evidence="7">The sequence shown here is derived from an EMBL/GenBank/DDBJ whole genome shotgun (WGS) entry which is preliminary data.</text>
</comment>